<dbReference type="InterPro" id="IPR041577">
    <property type="entry name" value="RT_RNaseH_2"/>
</dbReference>
<proteinExistence type="predicted"/>
<dbReference type="EMBL" id="MLFT02014302">
    <property type="protein sequence ID" value="PHT24517.1"/>
    <property type="molecule type" value="Genomic_DNA"/>
</dbReference>
<keyword evidence="3" id="KW-1185">Reference proteome</keyword>
<dbReference type="Gene3D" id="3.30.70.270">
    <property type="match status" value="1"/>
</dbReference>
<evidence type="ECO:0000259" key="1">
    <source>
        <dbReference type="Pfam" id="PF17919"/>
    </source>
</evidence>
<gene>
    <name evidence="2" type="ORF">CQW23_35765</name>
</gene>
<name>A0A2G2UUZ9_CAPBA</name>
<accession>A0A2G2UUZ9</accession>
<dbReference type="AlphaFoldDB" id="A0A2G2UUZ9"/>
<protein>
    <recommendedName>
        <fullName evidence="1">Reverse transcriptase/retrotransposon-derived protein RNase H-like domain-containing protein</fullName>
    </recommendedName>
</protein>
<dbReference type="InterPro" id="IPR043502">
    <property type="entry name" value="DNA/RNA_pol_sf"/>
</dbReference>
<dbReference type="Pfam" id="PF17919">
    <property type="entry name" value="RT_RNaseH_2"/>
    <property type="match status" value="1"/>
</dbReference>
<dbReference type="PANTHER" id="PTHR34072">
    <property type="entry name" value="ENZYMATIC POLYPROTEIN-RELATED"/>
    <property type="match status" value="1"/>
</dbReference>
<evidence type="ECO:0000313" key="2">
    <source>
        <dbReference type="EMBL" id="PHT24517.1"/>
    </source>
</evidence>
<feature type="domain" description="Reverse transcriptase/retrotransposon-derived protein RNase H-like" evidence="1">
    <location>
        <begin position="46"/>
        <end position="90"/>
    </location>
</feature>
<dbReference type="InterPro" id="IPR043128">
    <property type="entry name" value="Rev_trsase/Diguanyl_cyclase"/>
</dbReference>
<reference evidence="2 3" key="1">
    <citation type="journal article" date="2017" name="Genome Biol.">
        <title>New reference genome sequences of hot pepper reveal the massive evolution of plant disease-resistance genes by retroduplication.</title>
        <authorList>
            <person name="Kim S."/>
            <person name="Park J."/>
            <person name="Yeom S.I."/>
            <person name="Kim Y.M."/>
            <person name="Seo E."/>
            <person name="Kim K.T."/>
            <person name="Kim M.S."/>
            <person name="Lee J.M."/>
            <person name="Cheong K."/>
            <person name="Shin H.S."/>
            <person name="Kim S.B."/>
            <person name="Han K."/>
            <person name="Lee J."/>
            <person name="Park M."/>
            <person name="Lee H.A."/>
            <person name="Lee H.Y."/>
            <person name="Lee Y."/>
            <person name="Oh S."/>
            <person name="Lee J.H."/>
            <person name="Choi E."/>
            <person name="Choi E."/>
            <person name="Lee S.E."/>
            <person name="Jeon J."/>
            <person name="Kim H."/>
            <person name="Choi G."/>
            <person name="Song H."/>
            <person name="Lee J."/>
            <person name="Lee S.C."/>
            <person name="Kwon J.K."/>
            <person name="Lee H.Y."/>
            <person name="Koo N."/>
            <person name="Hong Y."/>
            <person name="Kim R.W."/>
            <person name="Kang W.H."/>
            <person name="Huh J.H."/>
            <person name="Kang B.C."/>
            <person name="Yang T.J."/>
            <person name="Lee Y.H."/>
            <person name="Bennetzen J.L."/>
            <person name="Choi D."/>
        </authorList>
    </citation>
    <scope>NUCLEOTIDE SEQUENCE [LARGE SCALE GENOMIC DNA]</scope>
    <source>
        <strain evidence="3">cv. PBC81</strain>
    </source>
</reference>
<reference evidence="3" key="2">
    <citation type="journal article" date="2017" name="J. Anim. Genet.">
        <title>Multiple reference genome sequences of hot pepper reveal the massive evolution of plant disease resistance genes by retroduplication.</title>
        <authorList>
            <person name="Kim S."/>
            <person name="Park J."/>
            <person name="Yeom S.-I."/>
            <person name="Kim Y.-M."/>
            <person name="Seo E."/>
            <person name="Kim K.-T."/>
            <person name="Kim M.-S."/>
            <person name="Lee J.M."/>
            <person name="Cheong K."/>
            <person name="Shin H.-S."/>
            <person name="Kim S.-B."/>
            <person name="Han K."/>
            <person name="Lee J."/>
            <person name="Park M."/>
            <person name="Lee H.-A."/>
            <person name="Lee H.-Y."/>
            <person name="Lee Y."/>
            <person name="Oh S."/>
            <person name="Lee J.H."/>
            <person name="Choi E."/>
            <person name="Choi E."/>
            <person name="Lee S.E."/>
            <person name="Jeon J."/>
            <person name="Kim H."/>
            <person name="Choi G."/>
            <person name="Song H."/>
            <person name="Lee J."/>
            <person name="Lee S.-C."/>
            <person name="Kwon J.-K."/>
            <person name="Lee H.-Y."/>
            <person name="Koo N."/>
            <person name="Hong Y."/>
            <person name="Kim R.W."/>
            <person name="Kang W.-H."/>
            <person name="Huh J.H."/>
            <person name="Kang B.-C."/>
            <person name="Yang T.-J."/>
            <person name="Lee Y.-H."/>
            <person name="Bennetzen J.L."/>
            <person name="Choi D."/>
        </authorList>
    </citation>
    <scope>NUCLEOTIDE SEQUENCE [LARGE SCALE GENOMIC DNA]</scope>
    <source>
        <strain evidence="3">cv. PBC81</strain>
    </source>
</reference>
<dbReference type="PANTHER" id="PTHR34072:SF57">
    <property type="entry name" value="RNA-DIRECTED DNA POLYMERASE"/>
    <property type="match status" value="1"/>
</dbReference>
<dbReference type="SUPFAM" id="SSF56672">
    <property type="entry name" value="DNA/RNA polymerases"/>
    <property type="match status" value="1"/>
</dbReference>
<comment type="caution">
    <text evidence="2">The sequence shown here is derived from an EMBL/GenBank/DDBJ whole genome shotgun (WGS) entry which is preliminary data.</text>
</comment>
<dbReference type="STRING" id="33114.A0A2G2UUZ9"/>
<evidence type="ECO:0000313" key="3">
    <source>
        <dbReference type="Proteomes" id="UP000224567"/>
    </source>
</evidence>
<organism evidence="2 3">
    <name type="scientific">Capsicum baccatum</name>
    <name type="common">Peruvian pepper</name>
    <dbReference type="NCBI Taxonomy" id="33114"/>
    <lineage>
        <taxon>Eukaryota</taxon>
        <taxon>Viridiplantae</taxon>
        <taxon>Streptophyta</taxon>
        <taxon>Embryophyta</taxon>
        <taxon>Tracheophyta</taxon>
        <taxon>Spermatophyta</taxon>
        <taxon>Magnoliopsida</taxon>
        <taxon>eudicotyledons</taxon>
        <taxon>Gunneridae</taxon>
        <taxon>Pentapetalae</taxon>
        <taxon>asterids</taxon>
        <taxon>lamiids</taxon>
        <taxon>Solanales</taxon>
        <taxon>Solanaceae</taxon>
        <taxon>Solanoideae</taxon>
        <taxon>Capsiceae</taxon>
        <taxon>Capsicum</taxon>
    </lineage>
</organism>
<dbReference type="Proteomes" id="UP000224567">
    <property type="component" value="Unassembled WGS sequence"/>
</dbReference>
<sequence>MCRIQLSAELGEVPLHGFYRRFIKDFSKIASPLCKLLEKDEKFDFNKDCLKAFECLKGKLIEAPIMVAPDWSLPFEVMCDASGVAVGAVLG</sequence>
<dbReference type="OrthoDB" id="1709213at2759"/>